<accession>A0A5N5FTY8</accession>
<feature type="compositionally biased region" description="Polar residues" evidence="1">
    <location>
        <begin position="187"/>
        <end position="201"/>
    </location>
</feature>
<dbReference type="AlphaFoldDB" id="A0A5N5FTY8"/>
<dbReference type="Proteomes" id="UP000327157">
    <property type="component" value="Chromosome 11"/>
</dbReference>
<feature type="region of interest" description="Disordered" evidence="1">
    <location>
        <begin position="328"/>
        <end position="350"/>
    </location>
</feature>
<evidence type="ECO:0000259" key="2">
    <source>
        <dbReference type="Pfam" id="PF16486"/>
    </source>
</evidence>
<sequence length="430" mass="46826">MSQCGRNRGRGRHSDPSHASYAPLFNRGGGGNERGSPRKARSQSSRQWWTNYATIITGAPQTSFQFATGPSQHRPEGMSGYCGVVTPTPTPTPEPRTNNPREPMPAQASSSFTSPDVEAPLICEMEKKLTLTALTPTSSKAIRFPPRPSFITLGEKIQVRANHFLVEVADRDLHHYDSPLPFHPRWTQPTSSGSAPFFTSNRTRPSHVSTRTSTPPPSNSPTSSSSRSATSSPFHGGLSTFSSTTPSPTTPISPTSPSSSTKCLTSLANPGTSSSFRVKRDVIKQLVVLYKESHLGQGTPAYDGMKSIYTAGPLPFESKEFLVKLPEKDYRDGSSSSSRSKRKQHESPQEAIQALDVALRATPSEKYARCTVFPPAYHAHLLPYPTRHYIEGVYSDRGSSTGPKAGVAGGVRFRAPPEIKQNVKDVMFYC</sequence>
<evidence type="ECO:0000256" key="1">
    <source>
        <dbReference type="SAM" id="MobiDB-lite"/>
    </source>
</evidence>
<feature type="compositionally biased region" description="Polar residues" evidence="1">
    <location>
        <begin position="262"/>
        <end position="274"/>
    </location>
</feature>
<evidence type="ECO:0000313" key="4">
    <source>
        <dbReference type="Proteomes" id="UP000327157"/>
    </source>
</evidence>
<dbReference type="PANTHER" id="PTHR22891">
    <property type="entry name" value="EUKARYOTIC TRANSLATION INITIATION FACTOR 2C"/>
    <property type="match status" value="1"/>
</dbReference>
<dbReference type="Pfam" id="PF16486">
    <property type="entry name" value="ArgoN"/>
    <property type="match status" value="1"/>
</dbReference>
<reference evidence="4" key="2">
    <citation type="submission" date="2019-10" db="EMBL/GenBank/DDBJ databases">
        <title>A de novo genome assembly of a pear dwarfing rootstock.</title>
        <authorList>
            <person name="Wang F."/>
            <person name="Wang J."/>
            <person name="Li S."/>
            <person name="Zhang Y."/>
            <person name="Fang M."/>
            <person name="Ma L."/>
            <person name="Zhao Y."/>
            <person name="Jiang S."/>
        </authorList>
    </citation>
    <scope>NUCLEOTIDE SEQUENCE [LARGE SCALE GENOMIC DNA]</scope>
</reference>
<organism evidence="3 4">
    <name type="scientific">Pyrus ussuriensis x Pyrus communis</name>
    <dbReference type="NCBI Taxonomy" id="2448454"/>
    <lineage>
        <taxon>Eukaryota</taxon>
        <taxon>Viridiplantae</taxon>
        <taxon>Streptophyta</taxon>
        <taxon>Embryophyta</taxon>
        <taxon>Tracheophyta</taxon>
        <taxon>Spermatophyta</taxon>
        <taxon>Magnoliopsida</taxon>
        <taxon>eudicotyledons</taxon>
        <taxon>Gunneridae</taxon>
        <taxon>Pentapetalae</taxon>
        <taxon>rosids</taxon>
        <taxon>fabids</taxon>
        <taxon>Rosales</taxon>
        <taxon>Rosaceae</taxon>
        <taxon>Amygdaloideae</taxon>
        <taxon>Maleae</taxon>
        <taxon>Pyrus</taxon>
    </lineage>
</organism>
<dbReference type="EMBL" id="SMOL01000559">
    <property type="protein sequence ID" value="KAB2606606.1"/>
    <property type="molecule type" value="Genomic_DNA"/>
</dbReference>
<name>A0A5N5FTY8_9ROSA</name>
<feature type="compositionally biased region" description="Low complexity" evidence="1">
    <location>
        <begin position="202"/>
        <end position="213"/>
    </location>
</feature>
<feature type="region of interest" description="Disordered" evidence="1">
    <location>
        <begin position="1"/>
        <end position="46"/>
    </location>
</feature>
<reference evidence="3 4" key="3">
    <citation type="submission" date="2019-11" db="EMBL/GenBank/DDBJ databases">
        <title>A de novo genome assembly of a pear dwarfing rootstock.</title>
        <authorList>
            <person name="Wang F."/>
            <person name="Wang J."/>
            <person name="Li S."/>
            <person name="Zhang Y."/>
            <person name="Fang M."/>
            <person name="Ma L."/>
            <person name="Zhao Y."/>
            <person name="Jiang S."/>
        </authorList>
    </citation>
    <scope>NUCLEOTIDE SEQUENCE [LARGE SCALE GENOMIC DNA]</scope>
    <source>
        <strain evidence="3">S2</strain>
        <tissue evidence="3">Leaf</tissue>
    </source>
</reference>
<feature type="region of interest" description="Disordered" evidence="1">
    <location>
        <begin position="86"/>
        <end position="114"/>
    </location>
</feature>
<keyword evidence="4" id="KW-1185">Reference proteome</keyword>
<evidence type="ECO:0000313" key="3">
    <source>
        <dbReference type="EMBL" id="KAB2606606.1"/>
    </source>
</evidence>
<proteinExistence type="predicted"/>
<gene>
    <name evidence="3" type="ORF">D8674_006323</name>
</gene>
<dbReference type="OrthoDB" id="1740455at2759"/>
<dbReference type="InterPro" id="IPR032474">
    <property type="entry name" value="Argonaute_N"/>
</dbReference>
<feature type="domain" description="Protein argonaute N-terminal" evidence="2">
    <location>
        <begin position="277"/>
        <end position="342"/>
    </location>
</feature>
<protein>
    <submittedName>
        <fullName evidence="3">Protein argonaute 5-like</fullName>
    </submittedName>
</protein>
<feature type="region of interest" description="Disordered" evidence="1">
    <location>
        <begin position="183"/>
        <end position="274"/>
    </location>
</feature>
<comment type="caution">
    <text evidence="3">The sequence shown here is derived from an EMBL/GenBank/DDBJ whole genome shotgun (WGS) entry which is preliminary data.</text>
</comment>
<reference evidence="3 4" key="1">
    <citation type="submission" date="2019-09" db="EMBL/GenBank/DDBJ databases">
        <authorList>
            <person name="Ou C."/>
        </authorList>
    </citation>
    <scope>NUCLEOTIDE SEQUENCE [LARGE SCALE GENOMIC DNA]</scope>
    <source>
        <strain evidence="3">S2</strain>
        <tissue evidence="3">Leaf</tissue>
    </source>
</reference>
<feature type="compositionally biased region" description="Low complexity" evidence="1">
    <location>
        <begin position="220"/>
        <end position="261"/>
    </location>
</feature>